<gene>
    <name evidence="10" type="ORF">ACIB24_20540</name>
</gene>
<organism evidence="10 11">
    <name type="scientific">Spongisporangium articulatum</name>
    <dbReference type="NCBI Taxonomy" id="3362603"/>
    <lineage>
        <taxon>Bacteria</taxon>
        <taxon>Bacillati</taxon>
        <taxon>Actinomycetota</taxon>
        <taxon>Actinomycetes</taxon>
        <taxon>Kineosporiales</taxon>
        <taxon>Kineosporiaceae</taxon>
        <taxon>Spongisporangium</taxon>
    </lineage>
</organism>
<evidence type="ECO:0000259" key="9">
    <source>
        <dbReference type="Pfam" id="PF03372"/>
    </source>
</evidence>
<accession>A0ABW8ASV0</accession>
<evidence type="ECO:0000313" key="10">
    <source>
        <dbReference type="EMBL" id="MFI7589460.1"/>
    </source>
</evidence>
<keyword evidence="6" id="KW-0378">Hydrolase</keyword>
<keyword evidence="7" id="KW-0460">Magnesium</keyword>
<evidence type="ECO:0000256" key="3">
    <source>
        <dbReference type="ARBA" id="ARBA00022722"/>
    </source>
</evidence>
<keyword evidence="5" id="KW-0227">DNA damage</keyword>
<evidence type="ECO:0000256" key="5">
    <source>
        <dbReference type="ARBA" id="ARBA00022763"/>
    </source>
</evidence>
<keyword evidence="11" id="KW-1185">Reference proteome</keyword>
<evidence type="ECO:0000256" key="8">
    <source>
        <dbReference type="ARBA" id="ARBA00023204"/>
    </source>
</evidence>
<dbReference type="PANTHER" id="PTHR15822:SF4">
    <property type="entry name" value="TYROSYL-DNA PHOSPHODIESTERASE 2"/>
    <property type="match status" value="1"/>
</dbReference>
<evidence type="ECO:0000256" key="6">
    <source>
        <dbReference type="ARBA" id="ARBA00022801"/>
    </source>
</evidence>
<dbReference type="SUPFAM" id="SSF56219">
    <property type="entry name" value="DNase I-like"/>
    <property type="match status" value="1"/>
</dbReference>
<dbReference type="InterPro" id="IPR051547">
    <property type="entry name" value="TDP2-like"/>
</dbReference>
<keyword evidence="4" id="KW-0479">Metal-binding</keyword>
<dbReference type="RefSeq" id="WP_398284048.1">
    <property type="nucleotide sequence ID" value="NZ_JBITLV010000007.1"/>
</dbReference>
<dbReference type="Gene3D" id="3.60.10.10">
    <property type="entry name" value="Endonuclease/exonuclease/phosphatase"/>
    <property type="match status" value="1"/>
</dbReference>
<keyword evidence="8" id="KW-0234">DNA repair</keyword>
<proteinExistence type="predicted"/>
<sequence>MRPLRLLTWNVAGLPDPEAAARVLRAARADVVCLQEVSRRAGSVYRISALARAANLLFVAGGRASAGTALLGSFAASFSDVSAFRLPVPGRPVPGRARVPRGTVVASVRLPGTAAVRVAAVHLPLLADLRLRHVSVIREALVRNGSGVVLAGDLNERPGGRAWTALSTFLDDPAPGAAPTYPARSPSTRIDVVLARGVEVAAYDVERFDQPDVARASDHRPVLTEIALLSS</sequence>
<dbReference type="GO" id="GO:0004519">
    <property type="term" value="F:endonuclease activity"/>
    <property type="evidence" value="ECO:0007669"/>
    <property type="project" value="UniProtKB-KW"/>
</dbReference>
<evidence type="ECO:0000256" key="4">
    <source>
        <dbReference type="ARBA" id="ARBA00022723"/>
    </source>
</evidence>
<reference evidence="10 11" key="1">
    <citation type="submission" date="2024-10" db="EMBL/GenBank/DDBJ databases">
        <title>The Natural Products Discovery Center: Release of the First 8490 Sequenced Strains for Exploring Actinobacteria Biosynthetic Diversity.</title>
        <authorList>
            <person name="Kalkreuter E."/>
            <person name="Kautsar S.A."/>
            <person name="Yang D."/>
            <person name="Bader C.D."/>
            <person name="Teijaro C.N."/>
            <person name="Fluegel L."/>
            <person name="Davis C.M."/>
            <person name="Simpson J.R."/>
            <person name="Lauterbach L."/>
            <person name="Steele A.D."/>
            <person name="Gui C."/>
            <person name="Meng S."/>
            <person name="Li G."/>
            <person name="Viehrig K."/>
            <person name="Ye F."/>
            <person name="Su P."/>
            <person name="Kiefer A.F."/>
            <person name="Nichols A."/>
            <person name="Cepeda A.J."/>
            <person name="Yan W."/>
            <person name="Fan B."/>
            <person name="Jiang Y."/>
            <person name="Adhikari A."/>
            <person name="Zheng C.-J."/>
            <person name="Schuster L."/>
            <person name="Cowan T.M."/>
            <person name="Smanski M.J."/>
            <person name="Chevrette M.G."/>
            <person name="De Carvalho L.P.S."/>
            <person name="Shen B."/>
        </authorList>
    </citation>
    <scope>NUCLEOTIDE SEQUENCE [LARGE SCALE GENOMIC DNA]</scope>
    <source>
        <strain evidence="10 11">NPDC049639</strain>
    </source>
</reference>
<feature type="domain" description="Endonuclease/exonuclease/phosphatase" evidence="9">
    <location>
        <begin position="7"/>
        <end position="219"/>
    </location>
</feature>
<name>A0ABW8ASV0_9ACTN</name>
<dbReference type="PANTHER" id="PTHR15822">
    <property type="entry name" value="TRAF AND TNF RECEPTOR-ASSOCIATED PROTEIN"/>
    <property type="match status" value="1"/>
</dbReference>
<dbReference type="InterPro" id="IPR036691">
    <property type="entry name" value="Endo/exonu/phosph_ase_sf"/>
</dbReference>
<evidence type="ECO:0000256" key="7">
    <source>
        <dbReference type="ARBA" id="ARBA00022842"/>
    </source>
</evidence>
<dbReference type="Proteomes" id="UP001612915">
    <property type="component" value="Unassembled WGS sequence"/>
</dbReference>
<dbReference type="EMBL" id="JBITLV010000007">
    <property type="protein sequence ID" value="MFI7589460.1"/>
    <property type="molecule type" value="Genomic_DNA"/>
</dbReference>
<evidence type="ECO:0000256" key="1">
    <source>
        <dbReference type="ARBA" id="ARBA00001936"/>
    </source>
</evidence>
<dbReference type="InterPro" id="IPR005135">
    <property type="entry name" value="Endo/exonuclease/phosphatase"/>
</dbReference>
<comment type="cofactor">
    <cofactor evidence="2">
        <name>Mg(2+)</name>
        <dbReference type="ChEBI" id="CHEBI:18420"/>
    </cofactor>
</comment>
<evidence type="ECO:0000313" key="11">
    <source>
        <dbReference type="Proteomes" id="UP001612915"/>
    </source>
</evidence>
<comment type="cofactor">
    <cofactor evidence="1">
        <name>Mn(2+)</name>
        <dbReference type="ChEBI" id="CHEBI:29035"/>
    </cofactor>
</comment>
<evidence type="ECO:0000256" key="2">
    <source>
        <dbReference type="ARBA" id="ARBA00001946"/>
    </source>
</evidence>
<comment type="caution">
    <text evidence="10">The sequence shown here is derived from an EMBL/GenBank/DDBJ whole genome shotgun (WGS) entry which is preliminary data.</text>
</comment>
<keyword evidence="10" id="KW-0255">Endonuclease</keyword>
<dbReference type="Pfam" id="PF03372">
    <property type="entry name" value="Exo_endo_phos"/>
    <property type="match status" value="1"/>
</dbReference>
<protein>
    <submittedName>
        <fullName evidence="10">Endonuclease/exonuclease/phosphatase family protein</fullName>
    </submittedName>
</protein>
<keyword evidence="3" id="KW-0540">Nuclease</keyword>